<feature type="region of interest" description="Disordered" evidence="1">
    <location>
        <begin position="184"/>
        <end position="262"/>
    </location>
</feature>
<evidence type="ECO:0000313" key="2">
    <source>
        <dbReference type="EMBL" id="CCH45890.1"/>
    </source>
</evidence>
<dbReference type="EMBL" id="CAIF01000216">
    <property type="protein sequence ID" value="CCH45890.1"/>
    <property type="molecule type" value="Genomic_DNA"/>
</dbReference>
<proteinExistence type="predicted"/>
<gene>
    <name evidence="2" type="ORF">BN7_5477</name>
</gene>
<comment type="caution">
    <text evidence="2">The sequence shown here is derived from an EMBL/GenBank/DDBJ whole genome shotgun (WGS) entry which is preliminary data.</text>
</comment>
<feature type="compositionally biased region" description="Acidic residues" evidence="1">
    <location>
        <begin position="154"/>
        <end position="165"/>
    </location>
</feature>
<accession>K0KKY8</accession>
<reference evidence="2 3" key="1">
    <citation type="journal article" date="2012" name="Eukaryot. Cell">
        <title>Draft genome sequence of Wickerhamomyces ciferrii NRRL Y-1031 F-60-10.</title>
        <authorList>
            <person name="Schneider J."/>
            <person name="Andrea H."/>
            <person name="Blom J."/>
            <person name="Jaenicke S."/>
            <person name="Ruckert C."/>
            <person name="Schorsch C."/>
            <person name="Szczepanowski R."/>
            <person name="Farwick M."/>
            <person name="Goesmann A."/>
            <person name="Puhler A."/>
            <person name="Schaffer S."/>
            <person name="Tauch A."/>
            <person name="Kohler T."/>
            <person name="Brinkrolf K."/>
        </authorList>
    </citation>
    <scope>NUCLEOTIDE SEQUENCE [LARGE SCALE GENOMIC DNA]</scope>
    <source>
        <strain evidence="3">ATCC 14091 / BCRC 22168 / CBS 111 / JCM 3599 / NBRC 0793 / NRRL Y-1031 F-60-10</strain>
    </source>
</reference>
<protein>
    <submittedName>
        <fullName evidence="2">Uncharacterized protein</fullName>
    </submittedName>
</protein>
<name>K0KKY8_WICCF</name>
<dbReference type="AlphaFoldDB" id="K0KKY8"/>
<feature type="region of interest" description="Disordered" evidence="1">
    <location>
        <begin position="148"/>
        <end position="171"/>
    </location>
</feature>
<dbReference type="InParanoid" id="K0KKY8"/>
<keyword evidence="3" id="KW-1185">Reference proteome</keyword>
<sequence length="307" mass="36264">MSHINHWRKKKHEPRIFIDISEIEEDEEEEESNRGRSSFFDDEDLDIFKEAEENISLDYFEFDFDGYMENKDFVEYEKLDKIDQLEYILDKSQYKLNKLVKKAKDIEDIDLRKLLLLQNHSFVIEDMIEDWRYKSIFDRPELPLIGDKKRKIDEDEEEEDDDEVNEKESKEHIVGSIYNEKYLGPNGYDFKQEEEDQKAAKEKEFDDVDDGAISDGWEDIEIDDEEEETNEEDVNENSNENNNESESDSGLEGYCSLFDGLNSDTEASDIESIDKKNTKYTNSSLVLTSHEFRSSSNYPLFPNLTSE</sequence>
<feature type="compositionally biased region" description="Acidic residues" evidence="1">
    <location>
        <begin position="205"/>
        <end position="235"/>
    </location>
</feature>
<organism evidence="2 3">
    <name type="scientific">Wickerhamomyces ciferrii (strain ATCC 14091 / BCRC 22168 / CBS 111 / JCM 3599 / NBRC 0793 / NRRL Y-1031 F-60-10)</name>
    <name type="common">Yeast</name>
    <name type="synonym">Pichia ciferrii</name>
    <dbReference type="NCBI Taxonomy" id="1206466"/>
    <lineage>
        <taxon>Eukaryota</taxon>
        <taxon>Fungi</taxon>
        <taxon>Dikarya</taxon>
        <taxon>Ascomycota</taxon>
        <taxon>Saccharomycotina</taxon>
        <taxon>Saccharomycetes</taxon>
        <taxon>Phaffomycetales</taxon>
        <taxon>Wickerhamomycetaceae</taxon>
        <taxon>Wickerhamomyces</taxon>
    </lineage>
</organism>
<dbReference type="HOGENOM" id="CLU_906754_0_0_1"/>
<dbReference type="Proteomes" id="UP000009328">
    <property type="component" value="Unassembled WGS sequence"/>
</dbReference>
<evidence type="ECO:0000313" key="3">
    <source>
        <dbReference type="Proteomes" id="UP000009328"/>
    </source>
</evidence>
<evidence type="ECO:0000256" key="1">
    <source>
        <dbReference type="SAM" id="MobiDB-lite"/>
    </source>
</evidence>